<dbReference type="EMBL" id="CAJOBI010188118">
    <property type="protein sequence ID" value="CAF4951969.1"/>
    <property type="molecule type" value="Genomic_DNA"/>
</dbReference>
<sequence length="74" mass="8278">MNNSISNNFIRPPPPRYQSPTPNAESSQLAPSQPNIVNNMDDDDDDDDDNNNNNNNTKPSIGFDHAFSRLLYGK</sequence>
<evidence type="ECO:0000313" key="2">
    <source>
        <dbReference type="EMBL" id="CAF4951969.1"/>
    </source>
</evidence>
<dbReference type="Proteomes" id="UP000676336">
    <property type="component" value="Unassembled WGS sequence"/>
</dbReference>
<protein>
    <submittedName>
        <fullName evidence="2">Uncharacterized protein</fullName>
    </submittedName>
</protein>
<reference evidence="2" key="1">
    <citation type="submission" date="2021-02" db="EMBL/GenBank/DDBJ databases">
        <authorList>
            <person name="Nowell W R."/>
        </authorList>
    </citation>
    <scope>NUCLEOTIDE SEQUENCE</scope>
</reference>
<gene>
    <name evidence="2" type="ORF">SMN809_LOCUS54165</name>
</gene>
<accession>A0A8S3CVC8</accession>
<dbReference type="AlphaFoldDB" id="A0A8S3CVC8"/>
<evidence type="ECO:0000256" key="1">
    <source>
        <dbReference type="SAM" id="MobiDB-lite"/>
    </source>
</evidence>
<feature type="compositionally biased region" description="Acidic residues" evidence="1">
    <location>
        <begin position="40"/>
        <end position="50"/>
    </location>
</feature>
<comment type="caution">
    <text evidence="2">The sequence shown here is derived from an EMBL/GenBank/DDBJ whole genome shotgun (WGS) entry which is preliminary data.</text>
</comment>
<name>A0A8S3CVC8_9BILA</name>
<feature type="region of interest" description="Disordered" evidence="1">
    <location>
        <begin position="1"/>
        <end position="62"/>
    </location>
</feature>
<proteinExistence type="predicted"/>
<evidence type="ECO:0000313" key="3">
    <source>
        <dbReference type="Proteomes" id="UP000676336"/>
    </source>
</evidence>
<organism evidence="2 3">
    <name type="scientific">Rotaria magnacalcarata</name>
    <dbReference type="NCBI Taxonomy" id="392030"/>
    <lineage>
        <taxon>Eukaryota</taxon>
        <taxon>Metazoa</taxon>
        <taxon>Spiralia</taxon>
        <taxon>Gnathifera</taxon>
        <taxon>Rotifera</taxon>
        <taxon>Eurotatoria</taxon>
        <taxon>Bdelloidea</taxon>
        <taxon>Philodinida</taxon>
        <taxon>Philodinidae</taxon>
        <taxon>Rotaria</taxon>
    </lineage>
</organism>
<feature type="compositionally biased region" description="Polar residues" evidence="1">
    <location>
        <begin position="23"/>
        <end position="37"/>
    </location>
</feature>
<feature type="non-terminal residue" evidence="2">
    <location>
        <position position="74"/>
    </location>
</feature>